<organism evidence="2 3">
    <name type="scientific">Mycolicibacterium fortuitum</name>
    <name type="common">Mycobacterium fortuitum</name>
    <dbReference type="NCBI Taxonomy" id="1766"/>
    <lineage>
        <taxon>Bacteria</taxon>
        <taxon>Bacillati</taxon>
        <taxon>Actinomycetota</taxon>
        <taxon>Actinomycetes</taxon>
        <taxon>Mycobacteriales</taxon>
        <taxon>Mycobacteriaceae</taxon>
        <taxon>Mycolicibacterium</taxon>
    </lineage>
</organism>
<dbReference type="PANTHER" id="PTHR34094">
    <property type="match status" value="1"/>
</dbReference>
<proteinExistence type="predicted"/>
<dbReference type="PANTHER" id="PTHR34094:SF1">
    <property type="entry name" value="PROTEIN FAM185A"/>
    <property type="match status" value="1"/>
</dbReference>
<dbReference type="InterPro" id="IPR025164">
    <property type="entry name" value="Toastrack_DUF4097"/>
</dbReference>
<evidence type="ECO:0000313" key="3">
    <source>
        <dbReference type="Proteomes" id="UP000187001"/>
    </source>
</evidence>
<dbReference type="Pfam" id="PF13349">
    <property type="entry name" value="DUF4097"/>
    <property type="match status" value="1"/>
</dbReference>
<gene>
    <name evidence="2" type="ORF">A5742_02660</name>
</gene>
<comment type="caution">
    <text evidence="2">The sequence shown here is derived from an EMBL/GenBank/DDBJ whole genome shotgun (WGS) entry which is preliminary data.</text>
</comment>
<name>A0ABD6QN64_MYCFO</name>
<evidence type="ECO:0000313" key="2">
    <source>
        <dbReference type="EMBL" id="OMC46612.1"/>
    </source>
</evidence>
<feature type="domain" description="DUF4097" evidence="1">
    <location>
        <begin position="72"/>
        <end position="233"/>
    </location>
</feature>
<dbReference type="EMBL" id="MBER01000057">
    <property type="protein sequence ID" value="OMC46612.1"/>
    <property type="molecule type" value="Genomic_DNA"/>
</dbReference>
<reference evidence="2 3" key="1">
    <citation type="submission" date="2016-07" db="EMBL/GenBank/DDBJ databases">
        <authorList>
            <person name="Sutton G."/>
            <person name="Brinkac L."/>
            <person name="Sanka R."/>
            <person name="Adams M."/>
            <person name="Lau E."/>
            <person name="Kumar A."/>
            <person name="Macaden R."/>
        </authorList>
    </citation>
    <scope>NUCLEOTIDE SEQUENCE [LARGE SCALE GENOMIC DNA]</scope>
    <source>
        <strain evidence="2 3">GA-0871</strain>
    </source>
</reference>
<dbReference type="RefSeq" id="WP_064897156.1">
    <property type="nucleotide sequence ID" value="NZ_LZKN01000062.1"/>
</dbReference>
<evidence type="ECO:0000259" key="1">
    <source>
        <dbReference type="Pfam" id="PF13349"/>
    </source>
</evidence>
<dbReference type="Proteomes" id="UP000187001">
    <property type="component" value="Unassembled WGS sequence"/>
</dbReference>
<sequence>MPTFHTPEPVTAVIEIVSGTVHLAATDRDDTIVDIAPRDPERASDVRAAEQARIDFHNGTLVVTAGKKVLSLGRGGAVRVDIALPARSRLDLSSASAGVEAAGVYSDCRFASASGALRVATVTGNFKADTASGDVSIGDLAGNARIATASGDAVIDRIDGDVKFQAASGSLTIGTLRGHAKHQTASGSVAVGDAVSGGLRAQTGSGEVEVGIPQGTAARLELKTHSGTVVNGLQASEGPADGDETFMLQARTGSGDISIRRAVGPVAASAD</sequence>
<protein>
    <recommendedName>
        <fullName evidence="1">DUF4097 domain-containing protein</fullName>
    </recommendedName>
</protein>
<accession>A0ABD6QN64</accession>
<dbReference type="AlphaFoldDB" id="A0ABD6QN64"/>